<keyword evidence="1" id="KW-0732">Signal</keyword>
<proteinExistence type="predicted"/>
<evidence type="ECO:0000256" key="1">
    <source>
        <dbReference type="SAM" id="SignalP"/>
    </source>
</evidence>
<evidence type="ECO:0000313" key="2">
    <source>
        <dbReference type="EMBL" id="MBD1380483.1"/>
    </source>
</evidence>
<dbReference type="SUPFAM" id="SSF50998">
    <property type="entry name" value="Quinoprotein alcohol dehydrogenase-like"/>
    <property type="match status" value="1"/>
</dbReference>
<accession>A0A926NI80</accession>
<dbReference type="EMBL" id="JACXAI010000010">
    <property type="protein sequence ID" value="MBD1380483.1"/>
    <property type="molecule type" value="Genomic_DNA"/>
</dbReference>
<organism evidence="2 3">
    <name type="scientific">Metabacillus arenae</name>
    <dbReference type="NCBI Taxonomy" id="2771434"/>
    <lineage>
        <taxon>Bacteria</taxon>
        <taxon>Bacillati</taxon>
        <taxon>Bacillota</taxon>
        <taxon>Bacilli</taxon>
        <taxon>Bacillales</taxon>
        <taxon>Bacillaceae</taxon>
        <taxon>Metabacillus</taxon>
    </lineage>
</organism>
<gene>
    <name evidence="2" type="ORF">IC621_09595</name>
</gene>
<comment type="caution">
    <text evidence="2">The sequence shown here is derived from an EMBL/GenBank/DDBJ whole genome shotgun (WGS) entry which is preliminary data.</text>
</comment>
<feature type="signal peptide" evidence="1">
    <location>
        <begin position="1"/>
        <end position="28"/>
    </location>
</feature>
<dbReference type="InterPro" id="IPR015943">
    <property type="entry name" value="WD40/YVTN_repeat-like_dom_sf"/>
</dbReference>
<dbReference type="PANTHER" id="PTHR40274">
    <property type="entry name" value="VIRGINIAMYCIN B LYASE"/>
    <property type="match status" value="1"/>
</dbReference>
<dbReference type="InterPro" id="IPR011047">
    <property type="entry name" value="Quinoprotein_ADH-like_sf"/>
</dbReference>
<dbReference type="RefSeq" id="WP_191158077.1">
    <property type="nucleotide sequence ID" value="NZ_JACXAI010000010.1"/>
</dbReference>
<dbReference type="PANTHER" id="PTHR40274:SF3">
    <property type="entry name" value="VIRGINIAMYCIN B LYASE"/>
    <property type="match status" value="1"/>
</dbReference>
<dbReference type="Gene3D" id="2.130.10.10">
    <property type="entry name" value="YVTN repeat-like/Quinoprotein amine dehydrogenase"/>
    <property type="match status" value="2"/>
</dbReference>
<protein>
    <submittedName>
        <fullName evidence="2">WD40 repeat domain-containing protein</fullName>
    </submittedName>
</protein>
<dbReference type="SUPFAM" id="SSF82171">
    <property type="entry name" value="DPP6 N-terminal domain-like"/>
    <property type="match status" value="1"/>
</dbReference>
<feature type="chain" id="PRO_5037665763" evidence="1">
    <location>
        <begin position="29"/>
        <end position="661"/>
    </location>
</feature>
<dbReference type="AlphaFoldDB" id="A0A926NI80"/>
<keyword evidence="3" id="KW-1185">Reference proteome</keyword>
<reference evidence="2" key="1">
    <citation type="submission" date="2020-09" db="EMBL/GenBank/DDBJ databases">
        <title>A novel bacterium of genus Bacillus, isolated from South China Sea.</title>
        <authorList>
            <person name="Huang H."/>
            <person name="Mo K."/>
            <person name="Hu Y."/>
        </authorList>
    </citation>
    <scope>NUCLEOTIDE SEQUENCE</scope>
    <source>
        <strain evidence="2">IB182487</strain>
    </source>
</reference>
<sequence length="661" mass="73610">MKGWFFGFLSTLMLVSLCLLSGQSKALASESTEKLGTPHYNIGILSSAYGKGPNGKEVIYATANGDPAILNIIDPVSGKKVAVHSLNGASSAWGMVIDPDGNVYIAGGTNLYRYSPSTNSVENLGKPISSETALWHIQTDKKGRIYGGTYPNGKVFMYDPKTNQFKDYGQMVENQGYTRSITIFKKKVYVGIGVQKAHLIELDPKTGKKREILLPEKFQNQQTVFDLDAEGNLLFARVTPSSTLLVYDLKKKRWIDEIPGVKGAKVSPPGAKNLIYFNKDNELYSYNLKSRKLTATGYKENWSNKGMGWIRLNEPGFKGLSLVSIRYNGYYWIYNPKSGKSKEIQAEIEGQPIPIQSIRRGPNGNIFTSGYLSGGFSYYSPEENQFARHTGFGQAENMISTEKYLYLGVYSGGYVYQYDPSKPYDHDPTNIPEATNPRALFSLKEYEQDRPFGFAEGDGKVFIGTVPDYGKLGGALTVLDEQTEQYEVHRNIVENQSVISLQYKDGIVYGGTSVSGGLGVTPTETEAKLFAFDPQSNKKLFEITPLPGEKAIGALAFDDEGYLWGMSPGKIFKFDPGTGQIIQTKELFPFTWNGVGHYWRGAFLSFDSDGHFYGTTLGKLFKFNPETWETEILETNASLFAKDLDGNIYFSRGTDLYRYNR</sequence>
<evidence type="ECO:0000313" key="3">
    <source>
        <dbReference type="Proteomes" id="UP000626844"/>
    </source>
</evidence>
<name>A0A926NI80_9BACI</name>
<dbReference type="InterPro" id="IPR051344">
    <property type="entry name" value="Vgb"/>
</dbReference>
<dbReference type="Proteomes" id="UP000626844">
    <property type="component" value="Unassembled WGS sequence"/>
</dbReference>